<evidence type="ECO:0000313" key="3">
    <source>
        <dbReference type="Proteomes" id="UP000236333"/>
    </source>
</evidence>
<dbReference type="InterPro" id="IPR013320">
    <property type="entry name" value="ConA-like_dom_sf"/>
</dbReference>
<keyword evidence="3" id="KW-1185">Reference proteome</keyword>
<dbReference type="EMBL" id="PGGS01001080">
    <property type="protein sequence ID" value="PNH00959.1"/>
    <property type="molecule type" value="Genomic_DNA"/>
</dbReference>
<accession>A0A2J7ZL12</accession>
<dbReference type="SUPFAM" id="SSF49899">
    <property type="entry name" value="Concanavalin A-like lectins/glucanases"/>
    <property type="match status" value="1"/>
</dbReference>
<dbReference type="Pfam" id="PF13385">
    <property type="entry name" value="Laminin_G_3"/>
    <property type="match status" value="1"/>
</dbReference>
<evidence type="ECO:0000256" key="1">
    <source>
        <dbReference type="SAM" id="Phobius"/>
    </source>
</evidence>
<sequence length="338" mass="37514">MSRYAFLALYICTFLLIIVIAAIATVYMVEKRELFTPSWKLKKPSVILYSLPNFKGKKQRFPVTWSRQVLITSFEPSAIKSISVPNGWTVSFLLNERTPLGTFKASDTDMSSVKKDVSTATAMVIKLPSSTVPVLTPLIGGAIDAYSPGSGPQIEYAVPWWRSAVAAKPPVYTLSMFIKINTIKAHWRNIVFFGTNDDMITRDRAPCIGTDQGTTSVWFNHASARASSDPDYPNPDYAVKVDHDTPLGTWFHFVVTVNANIAKVYVNGSLNQVFQAPDGVDEMFSWVNSSPDKKLKVNIQANGFNSDGVEIGQVYFMNTYMGDSEGLIYLLAHEDPPQ</sequence>
<name>A0A2J7ZL12_9CHLO</name>
<keyword evidence="1" id="KW-1133">Transmembrane helix</keyword>
<dbReference type="Proteomes" id="UP000236333">
    <property type="component" value="Unassembled WGS sequence"/>
</dbReference>
<gene>
    <name evidence="2" type="ORF">TSOC_013193</name>
</gene>
<dbReference type="Gene3D" id="2.60.120.200">
    <property type="match status" value="1"/>
</dbReference>
<comment type="caution">
    <text evidence="2">The sequence shown here is derived from an EMBL/GenBank/DDBJ whole genome shotgun (WGS) entry which is preliminary data.</text>
</comment>
<keyword evidence="1" id="KW-0472">Membrane</keyword>
<dbReference type="AlphaFoldDB" id="A0A2J7ZL12"/>
<evidence type="ECO:0000313" key="2">
    <source>
        <dbReference type="EMBL" id="PNH00959.1"/>
    </source>
</evidence>
<organism evidence="2 3">
    <name type="scientific">Tetrabaena socialis</name>
    <dbReference type="NCBI Taxonomy" id="47790"/>
    <lineage>
        <taxon>Eukaryota</taxon>
        <taxon>Viridiplantae</taxon>
        <taxon>Chlorophyta</taxon>
        <taxon>core chlorophytes</taxon>
        <taxon>Chlorophyceae</taxon>
        <taxon>CS clade</taxon>
        <taxon>Chlamydomonadales</taxon>
        <taxon>Tetrabaenaceae</taxon>
        <taxon>Tetrabaena</taxon>
    </lineage>
</organism>
<protein>
    <submittedName>
        <fullName evidence="2">Uncharacterized protein</fullName>
    </submittedName>
</protein>
<feature type="transmembrane region" description="Helical" evidence="1">
    <location>
        <begin position="6"/>
        <end position="29"/>
    </location>
</feature>
<reference evidence="2 3" key="1">
    <citation type="journal article" date="2017" name="Mol. Biol. Evol.">
        <title>The 4-celled Tetrabaena socialis nuclear genome reveals the essential components for genetic control of cell number at the origin of multicellularity in the volvocine lineage.</title>
        <authorList>
            <person name="Featherston J."/>
            <person name="Arakaki Y."/>
            <person name="Hanschen E.R."/>
            <person name="Ferris P.J."/>
            <person name="Michod R.E."/>
            <person name="Olson B.J.S.C."/>
            <person name="Nozaki H."/>
            <person name="Durand P.M."/>
        </authorList>
    </citation>
    <scope>NUCLEOTIDE SEQUENCE [LARGE SCALE GENOMIC DNA]</scope>
    <source>
        <strain evidence="2 3">NIES-571</strain>
    </source>
</reference>
<keyword evidence="1" id="KW-0812">Transmembrane</keyword>
<proteinExistence type="predicted"/>